<dbReference type="AlphaFoldDB" id="E5B8T8"/>
<dbReference type="EMBL" id="FR719195">
    <property type="protein sequence ID" value="CBX81893.1"/>
    <property type="molecule type" value="Genomic_DNA"/>
</dbReference>
<gene>
    <name evidence="1" type="ORF">EAIL5_3073</name>
</gene>
<accession>E5B8T8</accession>
<evidence type="ECO:0000313" key="1">
    <source>
        <dbReference type="EMBL" id="CBX81893.1"/>
    </source>
</evidence>
<name>E5B8T8_ERWAM</name>
<protein>
    <submittedName>
        <fullName evidence="1">Uncharacterized protein</fullName>
    </submittedName>
</protein>
<organism evidence="1">
    <name type="scientific">Erwinia amylovora ATCC BAA-2158</name>
    <dbReference type="NCBI Taxonomy" id="889211"/>
    <lineage>
        <taxon>Bacteria</taxon>
        <taxon>Pseudomonadati</taxon>
        <taxon>Pseudomonadota</taxon>
        <taxon>Gammaproteobacteria</taxon>
        <taxon>Enterobacterales</taxon>
        <taxon>Erwiniaceae</taxon>
        <taxon>Erwinia</taxon>
    </lineage>
</organism>
<sequence length="133" mass="15244">MNLKKISLTCMSDGVVSDAEVHLISGVKCIMKVYIENNQQLNAEGEDFFECFKKIRRLNKSIIYYCKGAKINVIPSRMTRQMSKGMSAYETNLGIPARKENLVNIFEYEKEGLASDPLEQDEYEAKWFSSLIN</sequence>
<reference evidence="1" key="1">
    <citation type="journal article" date="2011" name="J. Bacteriol.">
        <title>Genome Sequence of an Erwinia amylovora Strain with Pathogenicity Restricted to Rubus Plants.</title>
        <authorList>
            <person name="Powney R."/>
            <person name="Smits T.H."/>
            <person name="Sawbridge T."/>
            <person name="Frey B."/>
            <person name="Blom J."/>
            <person name="Frey J.E."/>
            <person name="Plummer K.M."/>
            <person name="Beer S.V."/>
            <person name="Luck J."/>
            <person name="Duffy B."/>
            <person name="Rodoni B."/>
        </authorList>
    </citation>
    <scope>NUCLEOTIDE SEQUENCE</scope>
    <source>
        <strain evidence="1">ATCC BAA-2158</strain>
    </source>
</reference>
<proteinExistence type="predicted"/>